<feature type="region of interest" description="Disordered" evidence="1">
    <location>
        <begin position="215"/>
        <end position="240"/>
    </location>
</feature>
<reference evidence="2 3" key="1">
    <citation type="submission" date="2015-09" db="EMBL/GenBank/DDBJ databases">
        <title>Host preference determinants of Valsa canker pathogens revealed by comparative genomics.</title>
        <authorList>
            <person name="Yin Z."/>
            <person name="Huang L."/>
        </authorList>
    </citation>
    <scope>NUCLEOTIDE SEQUENCE [LARGE SCALE GENOMIC DNA]</scope>
    <source>
        <strain evidence="2 3">03-1</strain>
    </source>
</reference>
<feature type="region of interest" description="Disordered" evidence="1">
    <location>
        <begin position="1"/>
        <end position="64"/>
    </location>
</feature>
<evidence type="ECO:0000256" key="1">
    <source>
        <dbReference type="SAM" id="MobiDB-lite"/>
    </source>
</evidence>
<keyword evidence="3" id="KW-1185">Reference proteome</keyword>
<accession>A0A423WAB8</accession>
<feature type="compositionally biased region" description="Low complexity" evidence="1">
    <location>
        <begin position="112"/>
        <end position="121"/>
    </location>
</feature>
<dbReference type="EMBL" id="LKEA01000021">
    <property type="protein sequence ID" value="ROW00305.1"/>
    <property type="molecule type" value="Genomic_DNA"/>
</dbReference>
<organism evidence="2 3">
    <name type="scientific">Cytospora schulzeri</name>
    <dbReference type="NCBI Taxonomy" id="448051"/>
    <lineage>
        <taxon>Eukaryota</taxon>
        <taxon>Fungi</taxon>
        <taxon>Dikarya</taxon>
        <taxon>Ascomycota</taxon>
        <taxon>Pezizomycotina</taxon>
        <taxon>Sordariomycetes</taxon>
        <taxon>Sordariomycetidae</taxon>
        <taxon>Diaporthales</taxon>
        <taxon>Cytosporaceae</taxon>
        <taxon>Cytospora</taxon>
    </lineage>
</organism>
<evidence type="ECO:0000313" key="2">
    <source>
        <dbReference type="EMBL" id="ROW00305.1"/>
    </source>
</evidence>
<dbReference type="Proteomes" id="UP000283895">
    <property type="component" value="Unassembled WGS sequence"/>
</dbReference>
<feature type="compositionally biased region" description="Basic and acidic residues" evidence="1">
    <location>
        <begin position="217"/>
        <end position="240"/>
    </location>
</feature>
<feature type="region of interest" description="Disordered" evidence="1">
    <location>
        <begin position="107"/>
        <end position="129"/>
    </location>
</feature>
<sequence>MAMAKRPPPMTLHNGGRNVPRQTPRPGKRSERNANDRDRPRANASKTSTDSHPRPKNNSRYGTDPFKTLKAHIESNKIQIIPVAATLPPGRPSCDQENRERYASPACIPLDKSSSSPAKSPYPVRHGTAGRTPASCLELARARAFQDGVLPVHQFIQFNQVFPRPRPMPLTAGKPPDDTPSNGPSMEVIESMYANIGQPVPQHIKARLRKQGLAEYKPGKGAERRLPSANEAARKLQAER</sequence>
<dbReference type="AlphaFoldDB" id="A0A423WAB8"/>
<feature type="compositionally biased region" description="Pro residues" evidence="1">
    <location>
        <begin position="1"/>
        <end position="10"/>
    </location>
</feature>
<proteinExistence type="predicted"/>
<name>A0A423WAB8_9PEZI</name>
<feature type="compositionally biased region" description="Polar residues" evidence="1">
    <location>
        <begin position="45"/>
        <end position="61"/>
    </location>
</feature>
<evidence type="ECO:0000313" key="3">
    <source>
        <dbReference type="Proteomes" id="UP000283895"/>
    </source>
</evidence>
<gene>
    <name evidence="2" type="ORF">VMCG_07272</name>
</gene>
<feature type="compositionally biased region" description="Basic and acidic residues" evidence="1">
    <location>
        <begin position="28"/>
        <end position="41"/>
    </location>
</feature>
<comment type="caution">
    <text evidence="2">The sequence shown here is derived from an EMBL/GenBank/DDBJ whole genome shotgun (WGS) entry which is preliminary data.</text>
</comment>
<protein>
    <submittedName>
        <fullName evidence="2">Uncharacterized protein</fullName>
    </submittedName>
</protein>